<dbReference type="CDD" id="cd18312">
    <property type="entry name" value="BTB_POZ_NPY3-like"/>
    <property type="match status" value="1"/>
</dbReference>
<evidence type="ECO:0000313" key="7">
    <source>
        <dbReference type="EMBL" id="ONK75900.1"/>
    </source>
</evidence>
<dbReference type="PROSITE" id="PS50097">
    <property type="entry name" value="BTB"/>
    <property type="match status" value="1"/>
</dbReference>
<organism evidence="7 8">
    <name type="scientific">Asparagus officinalis</name>
    <name type="common">Garden asparagus</name>
    <dbReference type="NCBI Taxonomy" id="4686"/>
    <lineage>
        <taxon>Eukaryota</taxon>
        <taxon>Viridiplantae</taxon>
        <taxon>Streptophyta</taxon>
        <taxon>Embryophyta</taxon>
        <taxon>Tracheophyta</taxon>
        <taxon>Spermatophyta</taxon>
        <taxon>Magnoliopsida</taxon>
        <taxon>Liliopsida</taxon>
        <taxon>Asparagales</taxon>
        <taxon>Asparagaceae</taxon>
        <taxon>Asparagoideae</taxon>
        <taxon>Asparagus</taxon>
    </lineage>
</organism>
<dbReference type="InterPro" id="IPR043454">
    <property type="entry name" value="NPH3/RPT2-like"/>
</dbReference>
<reference evidence="8" key="1">
    <citation type="journal article" date="2017" name="Nat. Commun.">
        <title>The asparagus genome sheds light on the origin and evolution of a young Y chromosome.</title>
        <authorList>
            <person name="Harkess A."/>
            <person name="Zhou J."/>
            <person name="Xu C."/>
            <person name="Bowers J.E."/>
            <person name="Van der Hulst R."/>
            <person name="Ayyampalayam S."/>
            <person name="Mercati F."/>
            <person name="Riccardi P."/>
            <person name="McKain M.R."/>
            <person name="Kakrana A."/>
            <person name="Tang H."/>
            <person name="Ray J."/>
            <person name="Groenendijk J."/>
            <person name="Arikit S."/>
            <person name="Mathioni S.M."/>
            <person name="Nakano M."/>
            <person name="Shan H."/>
            <person name="Telgmann-Rauber A."/>
            <person name="Kanno A."/>
            <person name="Yue Z."/>
            <person name="Chen H."/>
            <person name="Li W."/>
            <person name="Chen Y."/>
            <person name="Xu X."/>
            <person name="Zhang Y."/>
            <person name="Luo S."/>
            <person name="Chen H."/>
            <person name="Gao J."/>
            <person name="Mao Z."/>
            <person name="Pires J.C."/>
            <person name="Luo M."/>
            <person name="Kudrna D."/>
            <person name="Wing R.A."/>
            <person name="Meyers B.C."/>
            <person name="Yi K."/>
            <person name="Kong H."/>
            <person name="Lavrijsen P."/>
            <person name="Sunseri F."/>
            <person name="Falavigna A."/>
            <person name="Ye Y."/>
            <person name="Leebens-Mack J.H."/>
            <person name="Chen G."/>
        </authorList>
    </citation>
    <scope>NUCLEOTIDE SEQUENCE [LARGE SCALE GENOMIC DNA]</scope>
    <source>
        <strain evidence="8">cv. DH0086</strain>
    </source>
</reference>
<dbReference type="Gene3D" id="3.30.710.10">
    <property type="entry name" value="Potassium Channel Kv1.1, Chain A"/>
    <property type="match status" value="1"/>
</dbReference>
<dbReference type="Pfam" id="PF00651">
    <property type="entry name" value="BTB"/>
    <property type="match status" value="1"/>
</dbReference>
<evidence type="ECO:0008006" key="9">
    <source>
        <dbReference type="Google" id="ProtNLM"/>
    </source>
</evidence>
<dbReference type="SUPFAM" id="SSF54695">
    <property type="entry name" value="POZ domain"/>
    <property type="match status" value="1"/>
</dbReference>
<feature type="region of interest" description="Disordered" evidence="4">
    <location>
        <begin position="570"/>
        <end position="612"/>
    </location>
</feature>
<evidence type="ECO:0000313" key="8">
    <source>
        <dbReference type="Proteomes" id="UP000243459"/>
    </source>
</evidence>
<dbReference type="Gramene" id="ONK75900">
    <property type="protein sequence ID" value="ONK75900"/>
    <property type="gene ID" value="A4U43_C03F21750"/>
</dbReference>
<keyword evidence="2" id="KW-0833">Ubl conjugation pathway</keyword>
<name>A0A5P1FH34_ASPOF</name>
<evidence type="ECO:0000256" key="4">
    <source>
        <dbReference type="SAM" id="MobiDB-lite"/>
    </source>
</evidence>
<dbReference type="Proteomes" id="UP000243459">
    <property type="component" value="Chromosome 3"/>
</dbReference>
<dbReference type="AlphaFoldDB" id="A0A5P1FH34"/>
<evidence type="ECO:0000256" key="2">
    <source>
        <dbReference type="ARBA" id="ARBA00022786"/>
    </source>
</evidence>
<dbReference type="InterPro" id="IPR000210">
    <property type="entry name" value="BTB/POZ_dom"/>
</dbReference>
<dbReference type="OMA" id="NSFRSMS"/>
<feature type="domain" description="NPH3" evidence="6">
    <location>
        <begin position="211"/>
        <end position="489"/>
    </location>
</feature>
<protein>
    <recommendedName>
        <fullName evidence="9">NPH3 domain-containing protein</fullName>
    </recommendedName>
</protein>
<accession>A0A5P1FH34</accession>
<dbReference type="PANTHER" id="PTHR32370">
    <property type="entry name" value="OS12G0117600 PROTEIN"/>
    <property type="match status" value="1"/>
</dbReference>
<sequence>MKYMKLGSKPDSFQTIGNNIRFVETELATDIIVNVGDVKFYLHKFPLLSKSSHLKKLVAAISEESNDEIDISDIPGGPSAFEICAKFCYGMIVTLNAYNVVAARCAAEYLEMHESIDKGNLIYKIEVFLSSSIFRSWKDSIIALQTTKPLLPWSEDLKVVSHCIDSIASKASIDPSEVQWSYTYNRKKLSVENGIDSEWNGVRKQQVVPKDWWVEDLSELEINLYKRVLMAIKTKGKSHPRVIGEALKTYTYKKLPGFSKGIINNGDTVRYCIYLDTIIWLLPTENGSISCSFLLKLLKAKRLVDSGENCIKDLVKRIGRQLHEASVSDLLIPSSEGDDMIFDVDTVLDIVEEFLMQEQGSGRMSPETSEELQEVRSPVSVSASSKVIVGNLVDRYLVEASKDPKLPLSKFIKLAEMVSSSSRPVHDGLYRAIDMYLKEHQDLTKTDKKKICSLIDIKKLTPDTCMHAVQNDLLPLRLVIQILFLEQMRQQSSSSAGDPDPPGIARSLLPREYGASYRSSKSAATTNTDDYWDAGDLSSMKYMNLVGRGGTKKVENGKVKSLMPKKLLSKLWSNKGKNGENSSSDTSESPGGSMNPEELKSTPSRNTMNSVL</sequence>
<comment type="pathway">
    <text evidence="1">Protein modification; protein ubiquitination.</text>
</comment>
<feature type="compositionally biased region" description="Low complexity" evidence="4">
    <location>
        <begin position="570"/>
        <end position="593"/>
    </location>
</feature>
<comment type="similarity">
    <text evidence="3">Belongs to the NPH3 family.</text>
</comment>
<dbReference type="InterPro" id="IPR011333">
    <property type="entry name" value="SKP1/BTB/POZ_sf"/>
</dbReference>
<dbReference type="EMBL" id="CM007383">
    <property type="protein sequence ID" value="ONK75900.1"/>
    <property type="molecule type" value="Genomic_DNA"/>
</dbReference>
<proteinExistence type="inferred from homology"/>
<evidence type="ECO:0000256" key="1">
    <source>
        <dbReference type="ARBA" id="ARBA00004906"/>
    </source>
</evidence>
<dbReference type="UniPathway" id="UPA00143"/>
<feature type="domain" description="BTB" evidence="5">
    <location>
        <begin position="29"/>
        <end position="97"/>
    </location>
</feature>
<evidence type="ECO:0000256" key="3">
    <source>
        <dbReference type="PROSITE-ProRule" id="PRU00982"/>
    </source>
</evidence>
<dbReference type="Pfam" id="PF03000">
    <property type="entry name" value="NPH3"/>
    <property type="match status" value="1"/>
</dbReference>
<evidence type="ECO:0000259" key="6">
    <source>
        <dbReference type="PROSITE" id="PS51649"/>
    </source>
</evidence>
<gene>
    <name evidence="7" type="ORF">A4U43_C03F21750</name>
</gene>
<dbReference type="InterPro" id="IPR027356">
    <property type="entry name" value="NPH3_dom"/>
</dbReference>
<dbReference type="GO" id="GO:0016567">
    <property type="term" value="P:protein ubiquitination"/>
    <property type="evidence" value="ECO:0007669"/>
    <property type="project" value="UniProtKB-UniPathway"/>
</dbReference>
<dbReference type="PROSITE" id="PS51649">
    <property type="entry name" value="NPH3"/>
    <property type="match status" value="1"/>
</dbReference>
<dbReference type="OrthoDB" id="624345at2759"/>
<evidence type="ECO:0000259" key="5">
    <source>
        <dbReference type="PROSITE" id="PS50097"/>
    </source>
</evidence>
<feature type="compositionally biased region" description="Polar residues" evidence="4">
    <location>
        <begin position="601"/>
        <end position="612"/>
    </location>
</feature>
<keyword evidence="8" id="KW-1185">Reference proteome</keyword>